<dbReference type="Pfam" id="PF21983">
    <property type="entry name" value="NikA-like"/>
    <property type="match status" value="1"/>
</dbReference>
<dbReference type="Proteomes" id="UP000318431">
    <property type="component" value="Unassembled WGS sequence"/>
</dbReference>
<keyword evidence="2" id="KW-1185">Reference proteome</keyword>
<dbReference type="OrthoDB" id="8966807at2"/>
<evidence type="ECO:0000313" key="2">
    <source>
        <dbReference type="Proteomes" id="UP000318431"/>
    </source>
</evidence>
<reference evidence="1 2" key="1">
    <citation type="journal article" date="2015" name="Stand. Genomic Sci.">
        <title>Genomic Encyclopedia of Bacterial and Archaeal Type Strains, Phase III: the genomes of soil and plant-associated and newly described type strains.</title>
        <authorList>
            <person name="Whitman W.B."/>
            <person name="Woyke T."/>
            <person name="Klenk H.P."/>
            <person name="Zhou Y."/>
            <person name="Lilburn T.G."/>
            <person name="Beck B.J."/>
            <person name="De Vos P."/>
            <person name="Vandamme P."/>
            <person name="Eisen J.A."/>
            <person name="Garrity G."/>
            <person name="Hugenholtz P."/>
            <person name="Kyrpides N.C."/>
        </authorList>
    </citation>
    <scope>NUCLEOTIDE SEQUENCE [LARGE SCALE GENOMIC DNA]</scope>
    <source>
        <strain evidence="1 2">CGMCC 1.10822</strain>
    </source>
</reference>
<organism evidence="1 2">
    <name type="scientific">Pseudoduganella lurida</name>
    <dbReference type="NCBI Taxonomy" id="1036180"/>
    <lineage>
        <taxon>Bacteria</taxon>
        <taxon>Pseudomonadati</taxon>
        <taxon>Pseudomonadota</taxon>
        <taxon>Betaproteobacteria</taxon>
        <taxon>Burkholderiales</taxon>
        <taxon>Oxalobacteraceae</taxon>
        <taxon>Telluria group</taxon>
        <taxon>Pseudoduganella</taxon>
    </lineage>
</organism>
<comment type="caution">
    <text evidence="1">The sequence shown here is derived from an EMBL/GenBank/DDBJ whole genome shotgun (WGS) entry which is preliminary data.</text>
</comment>
<dbReference type="InterPro" id="IPR053842">
    <property type="entry name" value="NikA-like"/>
</dbReference>
<name>A0A562R0E9_9BURK</name>
<evidence type="ECO:0000313" key="1">
    <source>
        <dbReference type="EMBL" id="TWI62542.1"/>
    </source>
</evidence>
<dbReference type="AlphaFoldDB" id="A0A562R0E9"/>
<gene>
    <name evidence="1" type="ORF">IP91_04063</name>
</gene>
<accession>A0A562R0E9</accession>
<protein>
    <recommendedName>
        <fullName evidence="3">Conjugal transfer protein TraJ</fullName>
    </recommendedName>
</protein>
<dbReference type="NCBIfam" id="NF010451">
    <property type="entry name" value="PRK13877.1"/>
    <property type="match status" value="1"/>
</dbReference>
<dbReference type="RefSeq" id="WP_145651373.1">
    <property type="nucleotide sequence ID" value="NZ_VLLB01000008.1"/>
</dbReference>
<proteinExistence type="predicted"/>
<evidence type="ECO:0008006" key="3">
    <source>
        <dbReference type="Google" id="ProtNLM"/>
    </source>
</evidence>
<sequence length="122" mass="13876">MPAKDEKRELRLRVPVLPEEAAEIRRLAKAAGLPVAAYLRQVGQGYRLRGVIDHERIRELATMSADLRRLGDLLELWLQDDPRTRQFGEATIRAVLAKTEETHGAACQLLRSLVQPDSRKRL</sequence>
<dbReference type="EMBL" id="VLLB01000008">
    <property type="protein sequence ID" value="TWI62542.1"/>
    <property type="molecule type" value="Genomic_DNA"/>
</dbReference>